<sequence length="113" mass="12756">MTTHEWCHAYFMQAFEKEPRQSSTEQTLPVVLELVFDDQHWGLLKSSNDSLHDFESLMDGDILHENLNVSPPSIGELHDFALTISSQLGEVEDKGNGRLSIGITRSLHNLNHA</sequence>
<gene>
    <name evidence="1" type="ORF">ACH5RR_001256</name>
</gene>
<keyword evidence="2" id="KW-1185">Reference proteome</keyword>
<dbReference type="EMBL" id="JBJUIK010000001">
    <property type="protein sequence ID" value="KAL3537890.1"/>
    <property type="molecule type" value="Genomic_DNA"/>
</dbReference>
<dbReference type="AlphaFoldDB" id="A0ABD3B3G0"/>
<protein>
    <submittedName>
        <fullName evidence="1">Uncharacterized protein</fullName>
    </submittedName>
</protein>
<organism evidence="1 2">
    <name type="scientific">Cinchona calisaya</name>
    <dbReference type="NCBI Taxonomy" id="153742"/>
    <lineage>
        <taxon>Eukaryota</taxon>
        <taxon>Viridiplantae</taxon>
        <taxon>Streptophyta</taxon>
        <taxon>Embryophyta</taxon>
        <taxon>Tracheophyta</taxon>
        <taxon>Spermatophyta</taxon>
        <taxon>Magnoliopsida</taxon>
        <taxon>eudicotyledons</taxon>
        <taxon>Gunneridae</taxon>
        <taxon>Pentapetalae</taxon>
        <taxon>asterids</taxon>
        <taxon>lamiids</taxon>
        <taxon>Gentianales</taxon>
        <taxon>Rubiaceae</taxon>
        <taxon>Cinchonoideae</taxon>
        <taxon>Cinchoneae</taxon>
        <taxon>Cinchona</taxon>
    </lineage>
</organism>
<evidence type="ECO:0000313" key="1">
    <source>
        <dbReference type="EMBL" id="KAL3537890.1"/>
    </source>
</evidence>
<comment type="caution">
    <text evidence="1">The sequence shown here is derived from an EMBL/GenBank/DDBJ whole genome shotgun (WGS) entry which is preliminary data.</text>
</comment>
<reference evidence="1 2" key="1">
    <citation type="submission" date="2024-11" db="EMBL/GenBank/DDBJ databases">
        <title>A near-complete genome assembly of Cinchona calisaya.</title>
        <authorList>
            <person name="Lian D.C."/>
            <person name="Zhao X.W."/>
            <person name="Wei L."/>
        </authorList>
    </citation>
    <scope>NUCLEOTIDE SEQUENCE [LARGE SCALE GENOMIC DNA]</scope>
    <source>
        <tissue evidence="1">Nenye</tissue>
    </source>
</reference>
<evidence type="ECO:0000313" key="2">
    <source>
        <dbReference type="Proteomes" id="UP001630127"/>
    </source>
</evidence>
<name>A0ABD3B3G0_9GENT</name>
<accession>A0ABD3B3G0</accession>
<proteinExistence type="predicted"/>
<dbReference type="Proteomes" id="UP001630127">
    <property type="component" value="Unassembled WGS sequence"/>
</dbReference>